<evidence type="ECO:0000256" key="1">
    <source>
        <dbReference type="SAM" id="Coils"/>
    </source>
</evidence>
<keyword evidence="1" id="KW-0175">Coiled coil</keyword>
<dbReference type="Proteomes" id="UP000028623">
    <property type="component" value="Unassembled WGS sequence"/>
</dbReference>
<comment type="caution">
    <text evidence="2">The sequence shown here is derived from an EMBL/GenBank/DDBJ whole genome shotgun (WGS) entry which is preliminary data.</text>
</comment>
<sequence>MADKKVNEISVEEKLRALYDLQIIDSRLDEIRNTRGELPIEVEDLEIEIEGLNKRAQKFESEIAEQNAEINEKKDLMKSAQVLIDKYKTQQDNVRNNKEFETLAKEVEYQELEIQLAEKRIKEFGGKIDHKKETLADLTAKIDELNNHLVHKKNELENLVSETQKEEDYLLEKSKEFAEKIDQRLLVSYQRIRTGSSTGLAVVGLERGAPKGSFFTIPPQKQMEIAQRKKIIIDEHSGKILVDDELVNEETAKMESIIKFN</sequence>
<dbReference type="STRING" id="421072.SAMN04488097_3876"/>
<gene>
    <name evidence="2" type="ORF">IO89_18790</name>
</gene>
<reference evidence="2 3" key="1">
    <citation type="submission" date="2014-07" db="EMBL/GenBank/DDBJ databases">
        <title>Epilithonimonas lactis LMG 22401 Genome.</title>
        <authorList>
            <person name="Pipes S.E."/>
            <person name="Stropko S.J."/>
        </authorList>
    </citation>
    <scope>NUCLEOTIDE SEQUENCE [LARGE SCALE GENOMIC DNA]</scope>
    <source>
        <strain evidence="2 3">LMG 24401</strain>
    </source>
</reference>
<name>A0A085B6T2_9FLAO</name>
<evidence type="ECO:0000313" key="3">
    <source>
        <dbReference type="Proteomes" id="UP000028623"/>
    </source>
</evidence>
<organism evidence="2 3">
    <name type="scientific">Epilithonimonas lactis</name>
    <dbReference type="NCBI Taxonomy" id="421072"/>
    <lineage>
        <taxon>Bacteria</taxon>
        <taxon>Pseudomonadati</taxon>
        <taxon>Bacteroidota</taxon>
        <taxon>Flavobacteriia</taxon>
        <taxon>Flavobacteriales</taxon>
        <taxon>Weeksellaceae</taxon>
        <taxon>Chryseobacterium group</taxon>
        <taxon>Epilithonimonas</taxon>
    </lineage>
</organism>
<dbReference type="Gene3D" id="1.10.287.1490">
    <property type="match status" value="1"/>
</dbReference>
<keyword evidence="3" id="KW-1185">Reference proteome</keyword>
<feature type="coiled-coil region" evidence="1">
    <location>
        <begin position="42"/>
        <end position="173"/>
    </location>
</feature>
<dbReference type="RefSeq" id="WP_034979245.1">
    <property type="nucleotide sequence ID" value="NZ_FOFI01000007.1"/>
</dbReference>
<proteinExistence type="predicted"/>
<protein>
    <recommendedName>
        <fullName evidence="4">C4-type zinc ribbon domain-containing protein</fullName>
    </recommendedName>
</protein>
<evidence type="ECO:0000313" key="2">
    <source>
        <dbReference type="EMBL" id="KFC18177.1"/>
    </source>
</evidence>
<dbReference type="AlphaFoldDB" id="A0A085B6T2"/>
<dbReference type="eggNOG" id="COG1579">
    <property type="taxonomic scope" value="Bacteria"/>
</dbReference>
<dbReference type="EMBL" id="JPLY01000008">
    <property type="protein sequence ID" value="KFC18177.1"/>
    <property type="molecule type" value="Genomic_DNA"/>
</dbReference>
<dbReference type="OrthoDB" id="9795058at2"/>
<accession>A0A085B6T2</accession>
<evidence type="ECO:0008006" key="4">
    <source>
        <dbReference type="Google" id="ProtNLM"/>
    </source>
</evidence>